<accession>A0ACB8GX56</accession>
<sequence length="165" mass="17578">MMRKRTLKVIDTSFVCSPCPVRLQPVIVPLMVVVVAAGKRDRLSKASVARSYVAARGSGGGGMGGLISSSSPECFGYSSSVSHQVKGSSVNLALGTFNCDLVAIQMRKRNTTVDNIRQVGLFSPRESAHCTPQDIVPSFLACARRVFGLPKELPIDELVEVGPGK</sequence>
<protein>
    <submittedName>
        <fullName evidence="1">Uncharacterized protein</fullName>
    </submittedName>
</protein>
<comment type="caution">
    <text evidence="1">The sequence shown here is derived from an EMBL/GenBank/DDBJ whole genome shotgun (WGS) entry which is preliminary data.</text>
</comment>
<dbReference type="EMBL" id="JAFIQS020000006">
    <property type="protein sequence ID" value="KAH9480044.1"/>
    <property type="molecule type" value="Genomic_DNA"/>
</dbReference>
<proteinExistence type="predicted"/>
<dbReference type="Proteomes" id="UP000664032">
    <property type="component" value="Unassembled WGS sequence"/>
</dbReference>
<evidence type="ECO:0000313" key="2">
    <source>
        <dbReference type="Proteomes" id="UP000664032"/>
    </source>
</evidence>
<gene>
    <name evidence="1" type="ORF">JR316_0006641</name>
</gene>
<keyword evidence="2" id="KW-1185">Reference proteome</keyword>
<organism evidence="1 2">
    <name type="scientific">Psilocybe cubensis</name>
    <name type="common">Psychedelic mushroom</name>
    <name type="synonym">Stropharia cubensis</name>
    <dbReference type="NCBI Taxonomy" id="181762"/>
    <lineage>
        <taxon>Eukaryota</taxon>
        <taxon>Fungi</taxon>
        <taxon>Dikarya</taxon>
        <taxon>Basidiomycota</taxon>
        <taxon>Agaricomycotina</taxon>
        <taxon>Agaricomycetes</taxon>
        <taxon>Agaricomycetidae</taxon>
        <taxon>Agaricales</taxon>
        <taxon>Agaricineae</taxon>
        <taxon>Strophariaceae</taxon>
        <taxon>Psilocybe</taxon>
    </lineage>
</organism>
<reference evidence="1" key="1">
    <citation type="submission" date="2021-10" db="EMBL/GenBank/DDBJ databases">
        <title>Psilocybe cubensis genome.</title>
        <authorList>
            <person name="Mckernan K.J."/>
            <person name="Crawford S."/>
            <person name="Trippe A."/>
            <person name="Kane L.T."/>
            <person name="Mclaughlin S."/>
        </authorList>
    </citation>
    <scope>NUCLEOTIDE SEQUENCE</scope>
    <source>
        <strain evidence="1">MGC-MH-2018</strain>
    </source>
</reference>
<name>A0ACB8GX56_PSICU</name>
<evidence type="ECO:0000313" key="1">
    <source>
        <dbReference type="EMBL" id="KAH9480044.1"/>
    </source>
</evidence>